<keyword evidence="3" id="KW-1185">Reference proteome</keyword>
<gene>
    <name evidence="1" type="ordered locus">MTR_5g018760</name>
</gene>
<dbReference type="EMBL" id="CM001221">
    <property type="protein sequence ID" value="AES94824.1"/>
    <property type="molecule type" value="Genomic_DNA"/>
</dbReference>
<dbReference type="Proteomes" id="UP000002051">
    <property type="component" value="Chromosome 5"/>
</dbReference>
<dbReference type="PaxDb" id="3880-AES94824"/>
<dbReference type="EnsemblPlants" id="AES94824">
    <property type="protein sequence ID" value="AES94824"/>
    <property type="gene ID" value="MTR_5g018760"/>
</dbReference>
<reference evidence="1 3" key="2">
    <citation type="journal article" date="2014" name="BMC Genomics">
        <title>An improved genome release (version Mt4.0) for the model legume Medicago truncatula.</title>
        <authorList>
            <person name="Tang H."/>
            <person name="Krishnakumar V."/>
            <person name="Bidwell S."/>
            <person name="Rosen B."/>
            <person name="Chan A."/>
            <person name="Zhou S."/>
            <person name="Gentzbittel L."/>
            <person name="Childs K.L."/>
            <person name="Yandell M."/>
            <person name="Gundlach H."/>
            <person name="Mayer K.F."/>
            <person name="Schwartz D.C."/>
            <person name="Town C.D."/>
        </authorList>
    </citation>
    <scope>GENOME REANNOTATION</scope>
    <source>
        <strain evidence="2 3">cv. Jemalong A17</strain>
    </source>
</reference>
<name>G7KAR1_MEDTR</name>
<evidence type="ECO:0000313" key="1">
    <source>
        <dbReference type="EMBL" id="AES94824.1"/>
    </source>
</evidence>
<dbReference type="HOGENOM" id="CLU_2030174_0_0_1"/>
<proteinExistence type="predicted"/>
<organism evidence="1 3">
    <name type="scientific">Medicago truncatula</name>
    <name type="common">Barrel medic</name>
    <name type="synonym">Medicago tribuloides</name>
    <dbReference type="NCBI Taxonomy" id="3880"/>
    <lineage>
        <taxon>Eukaryota</taxon>
        <taxon>Viridiplantae</taxon>
        <taxon>Streptophyta</taxon>
        <taxon>Embryophyta</taxon>
        <taxon>Tracheophyta</taxon>
        <taxon>Spermatophyta</taxon>
        <taxon>Magnoliopsida</taxon>
        <taxon>eudicotyledons</taxon>
        <taxon>Gunneridae</taxon>
        <taxon>Pentapetalae</taxon>
        <taxon>rosids</taxon>
        <taxon>fabids</taxon>
        <taxon>Fabales</taxon>
        <taxon>Fabaceae</taxon>
        <taxon>Papilionoideae</taxon>
        <taxon>50 kb inversion clade</taxon>
        <taxon>NPAAA clade</taxon>
        <taxon>Hologalegina</taxon>
        <taxon>IRL clade</taxon>
        <taxon>Trifolieae</taxon>
        <taxon>Medicago</taxon>
    </lineage>
</organism>
<reference evidence="2" key="3">
    <citation type="submission" date="2015-04" db="UniProtKB">
        <authorList>
            <consortium name="EnsemblPlants"/>
        </authorList>
    </citation>
    <scope>IDENTIFICATION</scope>
    <source>
        <strain evidence="2">cv. Jemalong A17</strain>
    </source>
</reference>
<sequence length="122" mass="13550">MQKATPLQLAAENMERSGIKSQRVGVKGIEEVEETRSMITVVTDKTRANFISLYITSNIDASLSTPFIDTHFMTTCGNAKICKPKNIFSVTKYLLPPSIEHMLLMLLLSIIADGSRLCLMNL</sequence>
<accession>G7KAR1</accession>
<dbReference type="AlphaFoldDB" id="G7KAR1"/>
<reference evidence="1 3" key="1">
    <citation type="journal article" date="2011" name="Nature">
        <title>The Medicago genome provides insight into the evolution of rhizobial symbioses.</title>
        <authorList>
            <person name="Young N.D."/>
            <person name="Debelle F."/>
            <person name="Oldroyd G.E."/>
            <person name="Geurts R."/>
            <person name="Cannon S.B."/>
            <person name="Udvardi M.K."/>
            <person name="Benedito V.A."/>
            <person name="Mayer K.F."/>
            <person name="Gouzy J."/>
            <person name="Schoof H."/>
            <person name="Van de Peer Y."/>
            <person name="Proost S."/>
            <person name="Cook D.R."/>
            <person name="Meyers B.C."/>
            <person name="Spannagl M."/>
            <person name="Cheung F."/>
            <person name="De Mita S."/>
            <person name="Krishnakumar V."/>
            <person name="Gundlach H."/>
            <person name="Zhou S."/>
            <person name="Mudge J."/>
            <person name="Bharti A.K."/>
            <person name="Murray J.D."/>
            <person name="Naoumkina M.A."/>
            <person name="Rosen B."/>
            <person name="Silverstein K.A."/>
            <person name="Tang H."/>
            <person name="Rombauts S."/>
            <person name="Zhao P.X."/>
            <person name="Zhou P."/>
            <person name="Barbe V."/>
            <person name="Bardou P."/>
            <person name="Bechner M."/>
            <person name="Bellec A."/>
            <person name="Berger A."/>
            <person name="Berges H."/>
            <person name="Bidwell S."/>
            <person name="Bisseling T."/>
            <person name="Choisne N."/>
            <person name="Couloux A."/>
            <person name="Denny R."/>
            <person name="Deshpande S."/>
            <person name="Dai X."/>
            <person name="Doyle J.J."/>
            <person name="Dudez A.M."/>
            <person name="Farmer A.D."/>
            <person name="Fouteau S."/>
            <person name="Franken C."/>
            <person name="Gibelin C."/>
            <person name="Gish J."/>
            <person name="Goldstein S."/>
            <person name="Gonzalez A.J."/>
            <person name="Green P.J."/>
            <person name="Hallab A."/>
            <person name="Hartog M."/>
            <person name="Hua A."/>
            <person name="Humphray S.J."/>
            <person name="Jeong D.H."/>
            <person name="Jing Y."/>
            <person name="Jocker A."/>
            <person name="Kenton S.M."/>
            <person name="Kim D.J."/>
            <person name="Klee K."/>
            <person name="Lai H."/>
            <person name="Lang C."/>
            <person name="Lin S."/>
            <person name="Macmil S.L."/>
            <person name="Magdelenat G."/>
            <person name="Matthews L."/>
            <person name="McCorrison J."/>
            <person name="Monaghan E.L."/>
            <person name="Mun J.H."/>
            <person name="Najar F.Z."/>
            <person name="Nicholson C."/>
            <person name="Noirot C."/>
            <person name="O'Bleness M."/>
            <person name="Paule C.R."/>
            <person name="Poulain J."/>
            <person name="Prion F."/>
            <person name="Qin B."/>
            <person name="Qu C."/>
            <person name="Retzel E.F."/>
            <person name="Riddle C."/>
            <person name="Sallet E."/>
            <person name="Samain S."/>
            <person name="Samson N."/>
            <person name="Sanders I."/>
            <person name="Saurat O."/>
            <person name="Scarpelli C."/>
            <person name="Schiex T."/>
            <person name="Segurens B."/>
            <person name="Severin A.J."/>
            <person name="Sherrier D.J."/>
            <person name="Shi R."/>
            <person name="Sims S."/>
            <person name="Singer S.R."/>
            <person name="Sinharoy S."/>
            <person name="Sterck L."/>
            <person name="Viollet A."/>
            <person name="Wang B.B."/>
            <person name="Wang K."/>
            <person name="Wang M."/>
            <person name="Wang X."/>
            <person name="Warfsmann J."/>
            <person name="Weissenbach J."/>
            <person name="White D.D."/>
            <person name="White J.D."/>
            <person name="Wiley G.B."/>
            <person name="Wincker P."/>
            <person name="Xing Y."/>
            <person name="Yang L."/>
            <person name="Yao Z."/>
            <person name="Ying F."/>
            <person name="Zhai J."/>
            <person name="Zhou L."/>
            <person name="Zuber A."/>
            <person name="Denarie J."/>
            <person name="Dixon R.A."/>
            <person name="May G.D."/>
            <person name="Schwartz D.C."/>
            <person name="Rogers J."/>
            <person name="Quetier F."/>
            <person name="Town C.D."/>
            <person name="Roe B.A."/>
        </authorList>
    </citation>
    <scope>NUCLEOTIDE SEQUENCE [LARGE SCALE GENOMIC DNA]</scope>
    <source>
        <strain evidence="1">A17</strain>
        <strain evidence="2 3">cv. Jemalong A17</strain>
    </source>
</reference>
<evidence type="ECO:0000313" key="3">
    <source>
        <dbReference type="Proteomes" id="UP000002051"/>
    </source>
</evidence>
<protein>
    <submittedName>
        <fullName evidence="1 2">Uncharacterized protein</fullName>
    </submittedName>
</protein>
<evidence type="ECO:0000313" key="2">
    <source>
        <dbReference type="EnsemblPlants" id="AES94824"/>
    </source>
</evidence>